<dbReference type="InterPro" id="IPR001775">
    <property type="entry name" value="GspD/PilQ"/>
</dbReference>
<evidence type="ECO:0000256" key="4">
    <source>
        <dbReference type="ARBA" id="ARBA00022452"/>
    </source>
</evidence>
<keyword evidence="16" id="KW-1185">Reference proteome</keyword>
<feature type="compositionally biased region" description="Gly residues" evidence="11">
    <location>
        <begin position="380"/>
        <end position="391"/>
    </location>
</feature>
<dbReference type="InterPro" id="IPR005644">
    <property type="entry name" value="NolW-like"/>
</dbReference>
<proteinExistence type="inferred from homology"/>
<evidence type="ECO:0000256" key="10">
    <source>
        <dbReference type="RuleBase" id="RU004004"/>
    </source>
</evidence>
<evidence type="ECO:0000256" key="11">
    <source>
        <dbReference type="SAM" id="MobiDB-lite"/>
    </source>
</evidence>
<dbReference type="GO" id="GO:0015627">
    <property type="term" value="C:type II protein secretion system complex"/>
    <property type="evidence" value="ECO:0007669"/>
    <property type="project" value="InterPro"/>
</dbReference>
<dbReference type="Pfam" id="PF00263">
    <property type="entry name" value="Secretin"/>
    <property type="match status" value="1"/>
</dbReference>
<dbReference type="InterPro" id="IPR038591">
    <property type="entry name" value="NolW-like_sf"/>
</dbReference>
<name>A0AA41YWL7_9HYPH</name>
<dbReference type="NCBIfam" id="TIGR02517">
    <property type="entry name" value="type_II_gspD"/>
    <property type="match status" value="1"/>
</dbReference>
<dbReference type="PANTHER" id="PTHR30332">
    <property type="entry name" value="PROBABLE GENERAL SECRETION PATHWAY PROTEIN D"/>
    <property type="match status" value="1"/>
</dbReference>
<keyword evidence="6" id="KW-0732">Signal</keyword>
<feature type="region of interest" description="Disordered" evidence="11">
    <location>
        <begin position="380"/>
        <end position="445"/>
    </location>
</feature>
<gene>
    <name evidence="15" type="primary">gspD</name>
    <name evidence="15" type="ORF">M8523_18030</name>
</gene>
<comment type="similarity">
    <text evidence="2">Belongs to the bacterial secretin family. GSP D subfamily.</text>
</comment>
<dbReference type="EMBL" id="JAMOIM010000012">
    <property type="protein sequence ID" value="MCW6509921.1"/>
    <property type="molecule type" value="Genomic_DNA"/>
</dbReference>
<accession>A0AA41YWL7</accession>
<keyword evidence="9" id="KW-0998">Cell outer membrane</keyword>
<evidence type="ECO:0000259" key="12">
    <source>
        <dbReference type="Pfam" id="PF00263"/>
    </source>
</evidence>
<dbReference type="GO" id="GO:0009279">
    <property type="term" value="C:cell outer membrane"/>
    <property type="evidence" value="ECO:0007669"/>
    <property type="project" value="UniProtKB-SubCell"/>
</dbReference>
<feature type="region of interest" description="Disordered" evidence="11">
    <location>
        <begin position="72"/>
        <end position="91"/>
    </location>
</feature>
<dbReference type="InterPro" id="IPR013356">
    <property type="entry name" value="T2SS_GspD"/>
</dbReference>
<organism evidence="15 16">
    <name type="scientific">Lichenifustis flavocetrariae</name>
    <dbReference type="NCBI Taxonomy" id="2949735"/>
    <lineage>
        <taxon>Bacteria</taxon>
        <taxon>Pseudomonadati</taxon>
        <taxon>Pseudomonadota</taxon>
        <taxon>Alphaproteobacteria</taxon>
        <taxon>Hyphomicrobiales</taxon>
        <taxon>Lichenihabitantaceae</taxon>
        <taxon>Lichenifustis</taxon>
    </lineage>
</organism>
<evidence type="ECO:0000256" key="8">
    <source>
        <dbReference type="ARBA" id="ARBA00023136"/>
    </source>
</evidence>
<dbReference type="InterPro" id="IPR004846">
    <property type="entry name" value="T2SS/T3SS_dom"/>
</dbReference>
<dbReference type="PRINTS" id="PR00811">
    <property type="entry name" value="BCTERIALGSPD"/>
</dbReference>
<feature type="compositionally biased region" description="Low complexity" evidence="11">
    <location>
        <begin position="407"/>
        <end position="430"/>
    </location>
</feature>
<feature type="domain" description="NolW-like" evidence="13">
    <location>
        <begin position="286"/>
        <end position="348"/>
    </location>
</feature>
<feature type="compositionally biased region" description="Gly residues" evidence="11">
    <location>
        <begin position="431"/>
        <end position="440"/>
    </location>
</feature>
<keyword evidence="4" id="KW-1134">Transmembrane beta strand</keyword>
<evidence type="ECO:0000313" key="16">
    <source>
        <dbReference type="Proteomes" id="UP001165667"/>
    </source>
</evidence>
<dbReference type="GO" id="GO:0015628">
    <property type="term" value="P:protein secretion by the type II secretion system"/>
    <property type="evidence" value="ECO:0007669"/>
    <property type="project" value="InterPro"/>
</dbReference>
<feature type="domain" description="NolW-like" evidence="13">
    <location>
        <begin position="220"/>
        <end position="279"/>
    </location>
</feature>
<dbReference type="Pfam" id="PF21305">
    <property type="entry name" value="type_II_gspD_N0"/>
    <property type="match status" value="1"/>
</dbReference>
<feature type="compositionally biased region" description="Low complexity" evidence="11">
    <location>
        <begin position="72"/>
        <end position="87"/>
    </location>
</feature>
<dbReference type="Pfam" id="PF03958">
    <property type="entry name" value="Secretin_N"/>
    <property type="match status" value="3"/>
</dbReference>
<keyword evidence="3 10" id="KW-0813">Transport</keyword>
<keyword evidence="7" id="KW-0653">Protein transport</keyword>
<feature type="domain" description="GspD-like N0" evidence="14">
    <location>
        <begin position="118"/>
        <end position="188"/>
    </location>
</feature>
<feature type="domain" description="Type II/III secretion system secretin-like" evidence="12">
    <location>
        <begin position="584"/>
        <end position="749"/>
    </location>
</feature>
<sequence length="790" mass="82463">MAIRGHVPAASQGRAVWTGVTGILKKVLALGLAFAVSGCLSNNAPLSSASPFGNLGDPLAPTRDLRPREFVATTSTSTSAPSPSRSRGIASVGDDLFVSDPLPDGRLYQSDGKNDVTLNLVDVDIVAAAKTIVTDILGQNLVVDDKVAGTVTLQTIRPISRAALIDLFETVLAAKGYTLVRTRDTYRVADVGSGGRAGGNGSGLPIGVGGSGLGPGLSAQVIPLRYISAEDMRNLLTSVAPKEAVVAADSARNFLIVSGTRAQITAILETVGLFDVDWMRGMSAAIFPLKSNNPTATAEELEQLFGSAGGPLRGTIKILPNTHLNAVLVITSRAEYLRRARELIARLEDMALRSESQFFVYKVENRSAKELAEVVKGMLSQGGGSSSGSGGLSPKLTAATTSSSGFGKPADGAAGEAGDAKSSGFPSPDGSTGGPGGDGLAQGSDKSGAGAFGALASSKAGAAADLGSSPSSGGGSGQGGNAPTIVADEQNNSIIITGTRIQYERVLQILTKLDSPPIQVLLEAVIAEVTLNDELKFGVRWFLNQKHYKFSEADDATSSNAATLLSGLNFSTTVGQIDALLNMLSSVTEVKVVSTPSLTVLDNHAAHLQIGDEVPIVKSSSTNTASNTAATVTDVEYKNTGVILSVTPRVNQNGLVLLDVEQEVSDVTNTTSSGINSPTIQQRKVSTTVIVKDGQTLALGGLVQDKKSNDRTRFPVLGDMPVIGPFMGSTTNSKTRTELMVFVRPQVIRNTVEARQVTDEFRSQLGRLFKVDHTSRWRQKFDEDVDRLAQ</sequence>
<evidence type="ECO:0000256" key="2">
    <source>
        <dbReference type="ARBA" id="ARBA00006980"/>
    </source>
</evidence>
<evidence type="ECO:0000256" key="6">
    <source>
        <dbReference type="ARBA" id="ARBA00022729"/>
    </source>
</evidence>
<keyword evidence="8" id="KW-0472">Membrane</keyword>
<evidence type="ECO:0000256" key="1">
    <source>
        <dbReference type="ARBA" id="ARBA00004442"/>
    </source>
</evidence>
<evidence type="ECO:0000259" key="14">
    <source>
        <dbReference type="Pfam" id="PF21305"/>
    </source>
</evidence>
<dbReference type="Proteomes" id="UP001165667">
    <property type="component" value="Unassembled WGS sequence"/>
</dbReference>
<dbReference type="AlphaFoldDB" id="A0AA41YWL7"/>
<feature type="region of interest" description="Disordered" evidence="11">
    <location>
        <begin position="463"/>
        <end position="485"/>
    </location>
</feature>
<evidence type="ECO:0000256" key="3">
    <source>
        <dbReference type="ARBA" id="ARBA00022448"/>
    </source>
</evidence>
<evidence type="ECO:0000256" key="5">
    <source>
        <dbReference type="ARBA" id="ARBA00022692"/>
    </source>
</evidence>
<dbReference type="Gene3D" id="3.55.50.30">
    <property type="match status" value="1"/>
</dbReference>
<dbReference type="PRINTS" id="PR01032">
    <property type="entry name" value="PHAGEIV"/>
</dbReference>
<evidence type="ECO:0000256" key="7">
    <source>
        <dbReference type="ARBA" id="ARBA00022927"/>
    </source>
</evidence>
<dbReference type="InterPro" id="IPR050810">
    <property type="entry name" value="Bact_Secretion_Sys_Channel"/>
</dbReference>
<protein>
    <submittedName>
        <fullName evidence="15">Type II secretion system secretin GspD</fullName>
    </submittedName>
</protein>
<comment type="caution">
    <text evidence="15">The sequence shown here is derived from an EMBL/GenBank/DDBJ whole genome shotgun (WGS) entry which is preliminary data.</text>
</comment>
<dbReference type="RefSeq" id="WP_282586293.1">
    <property type="nucleotide sequence ID" value="NZ_JAMOIM010000012.1"/>
</dbReference>
<evidence type="ECO:0000256" key="9">
    <source>
        <dbReference type="ARBA" id="ARBA00023237"/>
    </source>
</evidence>
<dbReference type="InterPro" id="IPR049371">
    <property type="entry name" value="GspD-like_N0"/>
</dbReference>
<reference evidence="15" key="1">
    <citation type="submission" date="2022-05" db="EMBL/GenBank/DDBJ databases">
        <authorList>
            <person name="Pankratov T."/>
        </authorList>
    </citation>
    <scope>NUCLEOTIDE SEQUENCE</scope>
    <source>
        <strain evidence="15">BP6-180914</strain>
    </source>
</reference>
<dbReference type="Gene3D" id="3.30.1370.120">
    <property type="match status" value="3"/>
</dbReference>
<keyword evidence="5" id="KW-0812">Transmembrane</keyword>
<dbReference type="PANTHER" id="PTHR30332:SF25">
    <property type="entry name" value="SECRETIN XPSD"/>
    <property type="match status" value="1"/>
</dbReference>
<feature type="domain" description="NolW-like" evidence="13">
    <location>
        <begin position="359"/>
        <end position="519"/>
    </location>
</feature>
<comment type="subcellular location">
    <subcellularLocation>
        <location evidence="1 10">Cell outer membrane</location>
    </subcellularLocation>
</comment>
<evidence type="ECO:0000313" key="15">
    <source>
        <dbReference type="EMBL" id="MCW6509921.1"/>
    </source>
</evidence>
<evidence type="ECO:0000259" key="13">
    <source>
        <dbReference type="Pfam" id="PF03958"/>
    </source>
</evidence>